<gene>
    <name evidence="7" type="ORF">EMQ_1770</name>
</gene>
<dbReference type="Gene3D" id="3.90.550.10">
    <property type="entry name" value="Spore Coat Polysaccharide Biosynthesis Protein SpsA, Chain A"/>
    <property type="match status" value="1"/>
</dbReference>
<evidence type="ECO:0000256" key="4">
    <source>
        <dbReference type="SAM" id="MobiDB-lite"/>
    </source>
</evidence>
<feature type="compositionally biased region" description="Basic residues" evidence="4">
    <location>
        <begin position="351"/>
        <end position="362"/>
    </location>
</feature>
<feature type="region of interest" description="Disordered" evidence="4">
    <location>
        <begin position="333"/>
        <end position="369"/>
    </location>
</feature>
<evidence type="ECO:0000313" key="8">
    <source>
        <dbReference type="Proteomes" id="UP000516424"/>
    </source>
</evidence>
<feature type="domain" description="Glycosyltransferase subfamily 4-like N-terminal" evidence="6">
    <location>
        <begin position="682"/>
        <end position="859"/>
    </location>
</feature>
<dbReference type="InterPro" id="IPR029044">
    <property type="entry name" value="Nucleotide-diphossugar_trans"/>
</dbReference>
<dbReference type="InterPro" id="IPR028098">
    <property type="entry name" value="Glyco_trans_4-like_N"/>
</dbReference>
<proteinExistence type="inferred from homology"/>
<evidence type="ECO:0000259" key="6">
    <source>
        <dbReference type="Pfam" id="PF13439"/>
    </source>
</evidence>
<dbReference type="Pfam" id="PF13439">
    <property type="entry name" value="Glyco_transf_4"/>
    <property type="match status" value="1"/>
</dbReference>
<dbReference type="SUPFAM" id="SSF53448">
    <property type="entry name" value="Nucleotide-diphospho-sugar transferases"/>
    <property type="match status" value="1"/>
</dbReference>
<dbReference type="InterPro" id="IPR001173">
    <property type="entry name" value="Glyco_trans_2-like"/>
</dbReference>
<evidence type="ECO:0008006" key="9">
    <source>
        <dbReference type="Google" id="ProtNLM"/>
    </source>
</evidence>
<name>A0AB33IH28_ACEAC</name>
<dbReference type="Gene3D" id="1.25.40.10">
    <property type="entry name" value="Tetratricopeptide repeat domain"/>
    <property type="match status" value="1"/>
</dbReference>
<evidence type="ECO:0000256" key="1">
    <source>
        <dbReference type="ARBA" id="ARBA00006739"/>
    </source>
</evidence>
<keyword evidence="8" id="KW-1185">Reference proteome</keyword>
<dbReference type="SUPFAM" id="SSF53756">
    <property type="entry name" value="UDP-Glycosyltransferase/glycogen phosphorylase"/>
    <property type="match status" value="1"/>
</dbReference>
<feature type="domain" description="Glycosyltransferase 2-like" evidence="5">
    <location>
        <begin position="379"/>
        <end position="488"/>
    </location>
</feature>
<dbReference type="AlphaFoldDB" id="A0AB33IH28"/>
<evidence type="ECO:0000256" key="3">
    <source>
        <dbReference type="ARBA" id="ARBA00022679"/>
    </source>
</evidence>
<keyword evidence="2" id="KW-0328">Glycosyltransferase</keyword>
<protein>
    <recommendedName>
        <fullName evidence="9">Glycosyl transferase</fullName>
    </recommendedName>
</protein>
<dbReference type="Gene3D" id="3.40.50.2000">
    <property type="entry name" value="Glycogen Phosphorylase B"/>
    <property type="match status" value="2"/>
</dbReference>
<keyword evidence="3" id="KW-0808">Transferase</keyword>
<dbReference type="Proteomes" id="UP000516424">
    <property type="component" value="Chromosome"/>
</dbReference>
<dbReference type="PANTHER" id="PTHR43179">
    <property type="entry name" value="RHAMNOSYLTRANSFERASE WBBL"/>
    <property type="match status" value="1"/>
</dbReference>
<evidence type="ECO:0000313" key="7">
    <source>
        <dbReference type="EMBL" id="BCK76164.1"/>
    </source>
</evidence>
<dbReference type="SUPFAM" id="SSF48452">
    <property type="entry name" value="TPR-like"/>
    <property type="match status" value="1"/>
</dbReference>
<accession>A0AB33IH28</accession>
<reference evidence="7 8" key="1">
    <citation type="journal article" date="2011" name="Microbiology">
        <title>Transcriptome response to different carbon sources in Acetobacter aceti.</title>
        <authorList>
            <person name="Sakurai K."/>
            <person name="Arai H."/>
            <person name="Ishii M."/>
            <person name="Igarashi Y."/>
        </authorList>
    </citation>
    <scope>NUCLEOTIDE SEQUENCE [LARGE SCALE GENOMIC DNA]</scope>
    <source>
        <strain evidence="7 8">NBRC 14818</strain>
    </source>
</reference>
<evidence type="ECO:0000259" key="5">
    <source>
        <dbReference type="Pfam" id="PF00535"/>
    </source>
</evidence>
<dbReference type="PANTHER" id="PTHR43179:SF12">
    <property type="entry name" value="GALACTOFURANOSYLTRANSFERASE GLFT2"/>
    <property type="match status" value="1"/>
</dbReference>
<organism evidence="7 8">
    <name type="scientific">Acetobacter aceti NBRC 14818</name>
    <dbReference type="NCBI Taxonomy" id="887700"/>
    <lineage>
        <taxon>Bacteria</taxon>
        <taxon>Pseudomonadati</taxon>
        <taxon>Pseudomonadota</taxon>
        <taxon>Alphaproteobacteria</taxon>
        <taxon>Acetobacterales</taxon>
        <taxon>Acetobacteraceae</taxon>
        <taxon>Acetobacter</taxon>
        <taxon>Acetobacter subgen. Acetobacter</taxon>
    </lineage>
</organism>
<comment type="similarity">
    <text evidence="1">Belongs to the glycosyltransferase 2 family.</text>
</comment>
<evidence type="ECO:0000256" key="2">
    <source>
        <dbReference type="ARBA" id="ARBA00022676"/>
    </source>
</evidence>
<dbReference type="GO" id="GO:0016757">
    <property type="term" value="F:glycosyltransferase activity"/>
    <property type="evidence" value="ECO:0007669"/>
    <property type="project" value="UniProtKB-KW"/>
</dbReference>
<dbReference type="EMBL" id="AP023410">
    <property type="protein sequence ID" value="BCK76164.1"/>
    <property type="molecule type" value="Genomic_DNA"/>
</dbReference>
<dbReference type="RefSeq" id="WP_010668342.1">
    <property type="nucleotide sequence ID" value="NZ_AP023410.1"/>
</dbReference>
<dbReference type="Pfam" id="PF00535">
    <property type="entry name" value="Glycos_transf_2"/>
    <property type="match status" value="1"/>
</dbReference>
<dbReference type="InterPro" id="IPR011990">
    <property type="entry name" value="TPR-like_helical_dom_sf"/>
</dbReference>
<sequence length="1047" mass="114266">MAEALSAEIADDNDSAIAGLITPQDRENWEKWACEQAQNSFDNGEACWKAGDTVGALGWLERAHRMTSDSPNVMLLLAVVRQACGNGVGAIALLETLTARHDVARLWCMLAATCLRQGQTEAAVGALRRALSRHVCTEDMALLADRIMTAAGCPGWCGLDDQGAIRIGGDISRLPVADADHRPARRKKRLSPVSDRLTVLVDGEVCSVLRDETGLLHPDTPDDFWSTDRLEVLWDGYPLPGSPLYPSVAMRVEGLVEAADEGVVGWVWHPANPDRAPSLRVLEASTDREIMSFTAEELSPDANSDIPLSRFRQIALSGEELAAGSIRIVDETGRDLTGSPLEPGRVSPTSRSKKQVSRKKSRSTPVSTKNRSSSAAVLIVIPVYRDVAGTKACLESVLASLPVASRNSPRVLVINDASPEPEMALMLRRFAKDSRVSVKDNAINLGFVATANLGLEAALSGQARARDIVLLNSDTLVAGDWLEELQTVAWSAPEIGTVTPLSNDATILSYPNVVETNPTPTLDQTAILMKLARSANKGVAIDIPTGHGFCLYIRHDCLEQIGLLRADLFAQGYGEENDFCLRASQAGWRNVAAPGAYVAHVGSVSFGATRTGLLRRNLTLLNRMYPDYNAQIAGHVAADPLFEARRKIDLLRWRRATRLYSRENSSGETCPVVLMVTHDYGGGVERVVRQRAAMLKASGIRPVLIRPVKRGCRIEGGVDEDDILSASFPNLRFSLPTEWPRLLRLLTADLVDHIEWHHASGHHMAMREIASVLGVPYDVYVHDYIWFCPRISLVGRTRRYCGEPDVATCETCVATLGRSVDDDMPVADYVLRSARELAAARSVIVPSDDTAQRMRRHFPALEPIIAPLEDDRPDLSLAQYCRLLPSSSSQCSIMGLPRTPGRFRVCVVGAIGKEKGYDVLLAAAREAREQGRPIEYVIVGHTPDDATLMETGHVYVTGSYREEEATALIRAQLPDYGLIPSIWPETWCFALGVTWRAGLNAAAFDLGAVADRIRTTGRGHILPLGISAEQFNVILISLCQHSVERPS</sequence>